<name>A0A1J5SNA1_9ZZZZ</name>
<accession>A0A1J5SNA1</accession>
<reference evidence="1" key="1">
    <citation type="submission" date="2016-10" db="EMBL/GenBank/DDBJ databases">
        <title>Sequence of Gallionella enrichment culture.</title>
        <authorList>
            <person name="Poehlein A."/>
            <person name="Muehling M."/>
            <person name="Daniel R."/>
        </authorList>
    </citation>
    <scope>NUCLEOTIDE SEQUENCE</scope>
</reference>
<gene>
    <name evidence="1" type="ORF">GALL_146670</name>
</gene>
<dbReference type="InterPro" id="IPR002514">
    <property type="entry name" value="Transposase_8"/>
</dbReference>
<organism evidence="1">
    <name type="scientific">mine drainage metagenome</name>
    <dbReference type="NCBI Taxonomy" id="410659"/>
    <lineage>
        <taxon>unclassified sequences</taxon>
        <taxon>metagenomes</taxon>
        <taxon>ecological metagenomes</taxon>
    </lineage>
</organism>
<protein>
    <submittedName>
        <fullName evidence="1">Transposase</fullName>
    </submittedName>
</protein>
<dbReference type="Gene3D" id="1.10.10.10">
    <property type="entry name" value="Winged helix-like DNA-binding domain superfamily/Winged helix DNA-binding domain"/>
    <property type="match status" value="1"/>
</dbReference>
<dbReference type="GO" id="GO:0004803">
    <property type="term" value="F:transposase activity"/>
    <property type="evidence" value="ECO:0007669"/>
    <property type="project" value="InterPro"/>
</dbReference>
<dbReference type="InterPro" id="IPR036388">
    <property type="entry name" value="WH-like_DNA-bd_sf"/>
</dbReference>
<evidence type="ECO:0000313" key="1">
    <source>
        <dbReference type="EMBL" id="OIR03148.1"/>
    </source>
</evidence>
<dbReference type="NCBIfam" id="NF047595">
    <property type="entry name" value="IS66_ISRel24_TnpA"/>
    <property type="match status" value="1"/>
</dbReference>
<proteinExistence type="predicted"/>
<dbReference type="InterPro" id="IPR009057">
    <property type="entry name" value="Homeodomain-like_sf"/>
</dbReference>
<sequence>MITTHPMRRRRRYTAEFKQRVVTLCQPGVSVSAIALTHGLNANLLRRWINQYQNELPAPVSSELSKLVAVQVDLPAEPSISDAIEVSLHKNNTHINIRWPANQAQACANWLSAWLK</sequence>
<comment type="caution">
    <text evidence="1">The sequence shown here is derived from an EMBL/GenBank/DDBJ whole genome shotgun (WGS) entry which is preliminary data.</text>
</comment>
<dbReference type="GO" id="GO:0003677">
    <property type="term" value="F:DNA binding"/>
    <property type="evidence" value="ECO:0007669"/>
    <property type="project" value="InterPro"/>
</dbReference>
<dbReference type="GO" id="GO:0006313">
    <property type="term" value="P:DNA transposition"/>
    <property type="evidence" value="ECO:0007669"/>
    <property type="project" value="InterPro"/>
</dbReference>
<dbReference type="SUPFAM" id="SSF46689">
    <property type="entry name" value="Homeodomain-like"/>
    <property type="match status" value="1"/>
</dbReference>
<dbReference type="EMBL" id="MLJW01000068">
    <property type="protein sequence ID" value="OIR03148.1"/>
    <property type="molecule type" value="Genomic_DNA"/>
</dbReference>
<dbReference type="AlphaFoldDB" id="A0A1J5SNA1"/>
<dbReference type="Pfam" id="PF01527">
    <property type="entry name" value="HTH_Tnp_1"/>
    <property type="match status" value="1"/>
</dbReference>